<sequence length="98" mass="10898">MEIMPRTFPPGTGPRRFRQGMWPAFWMLGNDIGGAGRPNCGEIDVMENVGYEPGRAAAGVGLRNRVGPRRPFRTRMIGIQSHVGSWGRDDCHLVAYAR</sequence>
<dbReference type="Gene3D" id="2.60.120.200">
    <property type="match status" value="1"/>
</dbReference>
<proteinExistence type="predicted"/>
<keyword evidence="2" id="KW-1185">Reference proteome</keyword>
<dbReference type="Proteomes" id="UP000003963">
    <property type="component" value="Unassembled WGS sequence"/>
</dbReference>
<dbReference type="STRING" id="457427.SSOG_01431"/>
<organism evidence="1 2">
    <name type="scientific">Streptomyces himastatinicus ATCC 53653</name>
    <dbReference type="NCBI Taxonomy" id="457427"/>
    <lineage>
        <taxon>Bacteria</taxon>
        <taxon>Bacillati</taxon>
        <taxon>Actinomycetota</taxon>
        <taxon>Actinomycetes</taxon>
        <taxon>Kitasatosporales</taxon>
        <taxon>Streptomycetaceae</taxon>
        <taxon>Streptomyces</taxon>
        <taxon>Streptomyces violaceusniger group</taxon>
    </lineage>
</organism>
<reference evidence="1 2" key="1">
    <citation type="submission" date="2009-02" db="EMBL/GenBank/DDBJ databases">
        <title>Annotation of Streptomyces hygroscopicus strain ATCC 53653.</title>
        <authorList>
            <consortium name="The Broad Institute Genome Sequencing Platform"/>
            <consortium name="Broad Institute Microbial Sequencing Center"/>
            <person name="Fischbach M."/>
            <person name="Godfrey P."/>
            <person name="Ward D."/>
            <person name="Young S."/>
            <person name="Zeng Q."/>
            <person name="Koehrsen M."/>
            <person name="Alvarado L."/>
            <person name="Berlin A.M."/>
            <person name="Bochicchio J."/>
            <person name="Borenstein D."/>
            <person name="Chapman S.B."/>
            <person name="Chen Z."/>
            <person name="Engels R."/>
            <person name="Freedman E."/>
            <person name="Gellesch M."/>
            <person name="Goldberg J."/>
            <person name="Griggs A."/>
            <person name="Gujja S."/>
            <person name="Heilman E.R."/>
            <person name="Heiman D.I."/>
            <person name="Hepburn T.A."/>
            <person name="Howarth C."/>
            <person name="Jen D."/>
            <person name="Larson L."/>
            <person name="Lewis B."/>
            <person name="Mehta T."/>
            <person name="Park D."/>
            <person name="Pearson M."/>
            <person name="Richards J."/>
            <person name="Roberts A."/>
            <person name="Saif S."/>
            <person name="Shea T.D."/>
            <person name="Shenoy N."/>
            <person name="Sisk P."/>
            <person name="Stolte C."/>
            <person name="Sykes S.N."/>
            <person name="Thomson T."/>
            <person name="Walk T."/>
            <person name="White J."/>
            <person name="Yandava C."/>
            <person name="Straight P."/>
            <person name="Clardy J."/>
            <person name="Hung D."/>
            <person name="Kolter R."/>
            <person name="Mekalanos J."/>
            <person name="Walker S."/>
            <person name="Walsh C.T."/>
            <person name="Wieland-Brown L.C."/>
            <person name="Haas B."/>
            <person name="Nusbaum C."/>
            <person name="Birren B."/>
        </authorList>
    </citation>
    <scope>NUCLEOTIDE SEQUENCE [LARGE SCALE GENOMIC DNA]</scope>
    <source>
        <strain evidence="1 2">ATCC 53653</strain>
    </source>
</reference>
<dbReference type="SUPFAM" id="SSF49899">
    <property type="entry name" value="Concanavalin A-like lectins/glucanases"/>
    <property type="match status" value="1"/>
</dbReference>
<evidence type="ECO:0000313" key="1">
    <source>
        <dbReference type="EMBL" id="EFL21719.1"/>
    </source>
</evidence>
<accession>D9WN09</accession>
<evidence type="ECO:0008006" key="3">
    <source>
        <dbReference type="Google" id="ProtNLM"/>
    </source>
</evidence>
<name>D9WN09_9ACTN</name>
<dbReference type="AlphaFoldDB" id="D9WN09"/>
<gene>
    <name evidence="1" type="ORF">SSOG_01431</name>
</gene>
<protein>
    <recommendedName>
        <fullName evidence="3">GH16 domain-containing protein</fullName>
    </recommendedName>
</protein>
<evidence type="ECO:0000313" key="2">
    <source>
        <dbReference type="Proteomes" id="UP000003963"/>
    </source>
</evidence>
<dbReference type="EMBL" id="GG657754">
    <property type="protein sequence ID" value="EFL21719.1"/>
    <property type="molecule type" value="Genomic_DNA"/>
</dbReference>
<dbReference type="HOGENOM" id="CLU_2332429_0_0_11"/>
<dbReference type="InterPro" id="IPR013320">
    <property type="entry name" value="ConA-like_dom_sf"/>
</dbReference>